<sequence length="240" mass="27071">MKKTIILLLVLTCLIPQNTKAQNDGVAIAAAAGGLLAIGAGIAAVEQMKEQAELTATEWLLTNHPEYNKFSLKTLDFDGKKVKDMSATSVITFKIREFEIKDDEPELGKKVVLFGFTSFGWINEYGIDFNKVKWFMIDSEEWLNMMTSYTKVASAVADEGTIRTSLLNGKVVNRGVKANKGENIDFYKIDGDMYLVTDYSPDMKFIYNERSLGIYLKETMNLIQIGRGDLIKIHEFFFDE</sequence>
<organism evidence="2 3">
    <name type="scientific">Flagellimonas marina</name>
    <dbReference type="NCBI Taxonomy" id="1775168"/>
    <lineage>
        <taxon>Bacteria</taxon>
        <taxon>Pseudomonadati</taxon>
        <taxon>Bacteroidota</taxon>
        <taxon>Flavobacteriia</taxon>
        <taxon>Flavobacteriales</taxon>
        <taxon>Flavobacteriaceae</taxon>
        <taxon>Flagellimonas</taxon>
    </lineage>
</organism>
<evidence type="ECO:0000313" key="3">
    <source>
        <dbReference type="Proteomes" id="UP001595841"/>
    </source>
</evidence>
<keyword evidence="3" id="KW-1185">Reference proteome</keyword>
<reference evidence="3" key="1">
    <citation type="journal article" date="2019" name="Int. J. Syst. Evol. Microbiol.">
        <title>The Global Catalogue of Microorganisms (GCM) 10K type strain sequencing project: providing services to taxonomists for standard genome sequencing and annotation.</title>
        <authorList>
            <consortium name="The Broad Institute Genomics Platform"/>
            <consortium name="The Broad Institute Genome Sequencing Center for Infectious Disease"/>
            <person name="Wu L."/>
            <person name="Ma J."/>
        </authorList>
    </citation>
    <scope>NUCLEOTIDE SEQUENCE [LARGE SCALE GENOMIC DNA]</scope>
    <source>
        <strain evidence="3">CGMCC 1.15774</strain>
    </source>
</reference>
<dbReference type="Proteomes" id="UP001595841">
    <property type="component" value="Unassembled WGS sequence"/>
</dbReference>
<feature type="chain" id="PRO_5046163277" evidence="1">
    <location>
        <begin position="22"/>
        <end position="240"/>
    </location>
</feature>
<name>A0ABV8PPT3_9FLAO</name>
<dbReference type="RefSeq" id="WP_379765502.1">
    <property type="nucleotide sequence ID" value="NZ_JBHSCL010000007.1"/>
</dbReference>
<protein>
    <submittedName>
        <fullName evidence="2">Uncharacterized protein</fullName>
    </submittedName>
</protein>
<feature type="signal peptide" evidence="1">
    <location>
        <begin position="1"/>
        <end position="21"/>
    </location>
</feature>
<proteinExistence type="predicted"/>
<evidence type="ECO:0000256" key="1">
    <source>
        <dbReference type="SAM" id="SignalP"/>
    </source>
</evidence>
<gene>
    <name evidence="2" type="ORF">ACFOWS_13700</name>
</gene>
<accession>A0ABV8PPT3</accession>
<evidence type="ECO:0000313" key="2">
    <source>
        <dbReference type="EMBL" id="MFC4221200.1"/>
    </source>
</evidence>
<comment type="caution">
    <text evidence="2">The sequence shown here is derived from an EMBL/GenBank/DDBJ whole genome shotgun (WGS) entry which is preliminary data.</text>
</comment>
<dbReference type="EMBL" id="JBHSCL010000007">
    <property type="protein sequence ID" value="MFC4221200.1"/>
    <property type="molecule type" value="Genomic_DNA"/>
</dbReference>
<keyword evidence="1" id="KW-0732">Signal</keyword>